<protein>
    <submittedName>
        <fullName evidence="1">Uncharacterized protein</fullName>
    </submittedName>
</protein>
<dbReference type="Proteomes" id="UP001348098">
    <property type="component" value="Unassembled WGS sequence"/>
</dbReference>
<reference evidence="1 2" key="1">
    <citation type="submission" date="2023-12" db="EMBL/GenBank/DDBJ databases">
        <title>novel species in genus Nocarida.</title>
        <authorList>
            <person name="Li Z."/>
        </authorList>
    </citation>
    <scope>NUCLEOTIDE SEQUENCE [LARGE SCALE GENOMIC DNA]</scope>
    <source>
        <strain evidence="1 2">CDC186</strain>
    </source>
</reference>
<accession>A0ABU6ATX4</accession>
<gene>
    <name evidence="1" type="ORF">U3653_13010</name>
</gene>
<comment type="caution">
    <text evidence="1">The sequence shown here is derived from an EMBL/GenBank/DDBJ whole genome shotgun (WGS) entry which is preliminary data.</text>
</comment>
<evidence type="ECO:0000313" key="1">
    <source>
        <dbReference type="EMBL" id="MEB3510942.1"/>
    </source>
</evidence>
<organism evidence="1 2">
    <name type="scientific">Nocardia implantans</name>
    <dbReference type="NCBI Taxonomy" id="3108168"/>
    <lineage>
        <taxon>Bacteria</taxon>
        <taxon>Bacillati</taxon>
        <taxon>Actinomycetota</taxon>
        <taxon>Actinomycetes</taxon>
        <taxon>Mycobacteriales</taxon>
        <taxon>Nocardiaceae</taxon>
        <taxon>Nocardia</taxon>
    </lineage>
</organism>
<sequence>MLGWVLVFALPGAVLVAVVCWPERLPKDRTVEAIRQRIEDEGG</sequence>
<dbReference type="RefSeq" id="WP_323124729.1">
    <property type="nucleotide sequence ID" value="NZ_JAYESH010000025.1"/>
</dbReference>
<dbReference type="EMBL" id="JAYKYQ010000004">
    <property type="protein sequence ID" value="MEB3510942.1"/>
    <property type="molecule type" value="Genomic_DNA"/>
</dbReference>
<keyword evidence="2" id="KW-1185">Reference proteome</keyword>
<evidence type="ECO:0000313" key="2">
    <source>
        <dbReference type="Proteomes" id="UP001348098"/>
    </source>
</evidence>
<proteinExistence type="predicted"/>
<name>A0ABU6ATX4_9NOCA</name>